<evidence type="ECO:0000313" key="2">
    <source>
        <dbReference type="EMBL" id="JAG02768.1"/>
    </source>
</evidence>
<dbReference type="PANTHER" id="PTHR15591">
    <property type="entry name" value="RUN AND SH3 DOMAIN CONTAINING"/>
    <property type="match status" value="1"/>
</dbReference>
<dbReference type="PROSITE" id="PS50826">
    <property type="entry name" value="RUN"/>
    <property type="match status" value="1"/>
</dbReference>
<dbReference type="CDD" id="cd17683">
    <property type="entry name" value="RUN_RUNDC1"/>
    <property type="match status" value="1"/>
</dbReference>
<dbReference type="Pfam" id="PF26030">
    <property type="entry name" value="RUNDC1"/>
    <property type="match status" value="1"/>
</dbReference>
<protein>
    <submittedName>
        <fullName evidence="2">RUN domain-containing protein 1</fullName>
    </submittedName>
</protein>
<dbReference type="EMBL" id="GBHO01037100">
    <property type="protein sequence ID" value="JAG06504.1"/>
    <property type="molecule type" value="Transcribed_RNA"/>
</dbReference>
<dbReference type="EMBL" id="GBHO01040836">
    <property type="protein sequence ID" value="JAG02768.1"/>
    <property type="molecule type" value="Transcribed_RNA"/>
</dbReference>
<feature type="domain" description="RUN" evidence="1">
    <location>
        <begin position="332"/>
        <end position="512"/>
    </location>
</feature>
<evidence type="ECO:0000313" key="5">
    <source>
        <dbReference type="EMBL" id="JAP97357.1"/>
    </source>
</evidence>
<dbReference type="InterPro" id="IPR004012">
    <property type="entry name" value="Run_dom"/>
</dbReference>
<evidence type="ECO:0000313" key="4">
    <source>
        <dbReference type="EMBL" id="JAG56387.1"/>
    </source>
</evidence>
<accession>A0A0A9W8D7</accession>
<gene>
    <name evidence="2" type="primary">Rundc1_0</name>
    <name evidence="3" type="synonym">Rundc1_1</name>
    <name evidence="3" type="ORF">CM83_80722</name>
    <name evidence="2" type="ORF">CM83_80728</name>
    <name evidence="5" type="ORF">g.54310</name>
    <name evidence="6" type="ORF">g.54312</name>
</gene>
<evidence type="ECO:0000313" key="6">
    <source>
        <dbReference type="EMBL" id="JAQ10982.1"/>
    </source>
</evidence>
<reference evidence="2" key="1">
    <citation type="journal article" date="2014" name="PLoS ONE">
        <title>Transcriptome-Based Identification of ABC Transporters in the Western Tarnished Plant Bug Lygus hesperus.</title>
        <authorList>
            <person name="Hull J.J."/>
            <person name="Chaney K."/>
            <person name="Geib S.M."/>
            <person name="Fabrick J.A."/>
            <person name="Brent C.S."/>
            <person name="Walsh D."/>
            <person name="Lavine L.C."/>
        </authorList>
    </citation>
    <scope>NUCLEOTIDE SEQUENCE</scope>
</reference>
<organism evidence="2">
    <name type="scientific">Lygus hesperus</name>
    <name type="common">Western plant bug</name>
    <dbReference type="NCBI Taxonomy" id="30085"/>
    <lineage>
        <taxon>Eukaryota</taxon>
        <taxon>Metazoa</taxon>
        <taxon>Ecdysozoa</taxon>
        <taxon>Arthropoda</taxon>
        <taxon>Hexapoda</taxon>
        <taxon>Insecta</taxon>
        <taxon>Pterygota</taxon>
        <taxon>Neoptera</taxon>
        <taxon>Paraneoptera</taxon>
        <taxon>Hemiptera</taxon>
        <taxon>Heteroptera</taxon>
        <taxon>Panheteroptera</taxon>
        <taxon>Cimicomorpha</taxon>
        <taxon>Miridae</taxon>
        <taxon>Mirini</taxon>
        <taxon>Lygus</taxon>
    </lineage>
</organism>
<dbReference type="PANTHER" id="PTHR15591:SF19">
    <property type="entry name" value="RUN DOMAIN-CONTAINING PROTEIN 1 ISOFORM X1"/>
    <property type="match status" value="1"/>
</dbReference>
<dbReference type="Gene3D" id="1.20.58.900">
    <property type="match status" value="1"/>
</dbReference>
<name>A0A0A9W8D7_LYGHE</name>
<dbReference type="EMBL" id="GDHC01021271">
    <property type="protein sequence ID" value="JAP97357.1"/>
    <property type="molecule type" value="Transcribed_RNA"/>
</dbReference>
<dbReference type="SMART" id="SM00593">
    <property type="entry name" value="RUN"/>
    <property type="match status" value="1"/>
</dbReference>
<dbReference type="InterPro" id="IPR047343">
    <property type="entry name" value="RUSC1_2"/>
</dbReference>
<dbReference type="EMBL" id="GBRD01009437">
    <property type="protein sequence ID" value="JAG56387.1"/>
    <property type="molecule type" value="Transcribed_RNA"/>
</dbReference>
<dbReference type="Pfam" id="PF02759">
    <property type="entry name" value="RUN"/>
    <property type="match status" value="1"/>
</dbReference>
<reference evidence="2" key="2">
    <citation type="submission" date="2014-07" db="EMBL/GenBank/DDBJ databases">
        <authorList>
            <person name="Hull J."/>
        </authorList>
    </citation>
    <scope>NUCLEOTIDE SEQUENCE</scope>
</reference>
<dbReference type="InterPro" id="IPR058732">
    <property type="entry name" value="RUNDC1_M"/>
</dbReference>
<reference evidence="4" key="3">
    <citation type="submission" date="2014-09" db="EMBL/GenBank/DDBJ databases">
        <authorList>
            <person name="Magalhaes I.L.F."/>
            <person name="Oliveira U."/>
            <person name="Santos F.R."/>
            <person name="Vidigal T.H.D.A."/>
            <person name="Brescovit A.D."/>
            <person name="Santos A.J."/>
        </authorList>
    </citation>
    <scope>NUCLEOTIDE SEQUENCE</scope>
</reference>
<dbReference type="EMBL" id="GDHC01007647">
    <property type="protein sequence ID" value="JAQ10982.1"/>
    <property type="molecule type" value="Transcribed_RNA"/>
</dbReference>
<dbReference type="InterPro" id="IPR037213">
    <property type="entry name" value="Run_dom_sf"/>
</dbReference>
<sequence length="523" mass="59616">MMEESYEDNMFEAHFPDTISPTHSADEERLKQLEEQYELMNSSLIALTTHFAQVQFRLRQIVEAAPDEKEKLLKTLEEFAFRGIPEMESSFGKMRLTKSDTDLEEALIQHRTKQTELIDQLKNQLADLESYAYEAGEGGPPQSLVIERQKIIIDQMKGLINLDVEDVAKMPVDELRKYVDNAVGELIIPLKMKEQLVGQLKTQLADLERFIQFLQGDTTNNFCKEKCACNCSGCNQKLSNGRDHQELHGKITGTIKKITTLLHIFASTQFHAPKKFRRNSPKKSMKMKHWGDLRAELEMAIEAVIELAEEPDTYVDSDYMSDSDCAVQCTSRLATVVRKQLAVGIQHLIQHGLINENTNLSVVPFTMCFRVRPSEATVIMHAWELVLKFYDMKNGDQFNSTPARKLSQSFNLDIVGGTAVSAKQSLLSTIGNIIASHDPFKRSFDSQFKALVCAGLNNRLLVPWLKLILRCQPLIEEHYADWSYVVKTGFEDAFTSLERLNRFSFHLPVDLAIRQLNDIKDAF</sequence>
<evidence type="ECO:0000313" key="3">
    <source>
        <dbReference type="EMBL" id="JAG06504.1"/>
    </source>
</evidence>
<reference evidence="5" key="4">
    <citation type="journal article" date="2016" name="Gigascience">
        <title>De novo construction of an expanded transcriptome assembly for the western tarnished plant bug, Lygus hesperus.</title>
        <authorList>
            <person name="Tassone E.E."/>
            <person name="Geib S.M."/>
            <person name="Hall B."/>
            <person name="Fabrick J.A."/>
            <person name="Brent C.S."/>
            <person name="Hull J.J."/>
        </authorList>
    </citation>
    <scope>NUCLEOTIDE SEQUENCE</scope>
</reference>
<dbReference type="SUPFAM" id="SSF140741">
    <property type="entry name" value="RUN domain-like"/>
    <property type="match status" value="1"/>
</dbReference>
<evidence type="ECO:0000259" key="1">
    <source>
        <dbReference type="PROSITE" id="PS50826"/>
    </source>
</evidence>
<dbReference type="AlphaFoldDB" id="A0A0A9W8D7"/>
<proteinExistence type="predicted"/>